<dbReference type="EMBL" id="JABCKV010000378">
    <property type="protein sequence ID" value="KAG5641143.1"/>
    <property type="molecule type" value="Genomic_DNA"/>
</dbReference>
<accession>A0A9P7K8I1</accession>
<dbReference type="AlphaFoldDB" id="A0A9P7K8I1"/>
<dbReference type="CDD" id="cd00570">
    <property type="entry name" value="GST_N_family"/>
    <property type="match status" value="1"/>
</dbReference>
<organism evidence="2 3">
    <name type="scientific">Asterophora parasitica</name>
    <dbReference type="NCBI Taxonomy" id="117018"/>
    <lineage>
        <taxon>Eukaryota</taxon>
        <taxon>Fungi</taxon>
        <taxon>Dikarya</taxon>
        <taxon>Basidiomycota</taxon>
        <taxon>Agaricomycotina</taxon>
        <taxon>Agaricomycetes</taxon>
        <taxon>Agaricomycetidae</taxon>
        <taxon>Agaricales</taxon>
        <taxon>Tricholomatineae</taxon>
        <taxon>Lyophyllaceae</taxon>
        <taxon>Asterophora</taxon>
    </lineage>
</organism>
<evidence type="ECO:0000313" key="2">
    <source>
        <dbReference type="EMBL" id="KAG5641143.1"/>
    </source>
</evidence>
<dbReference type="InterPro" id="IPR040079">
    <property type="entry name" value="Glutathione_S-Trfase"/>
</dbReference>
<feature type="domain" description="GST N-terminal" evidence="1">
    <location>
        <begin position="3"/>
        <end position="94"/>
    </location>
</feature>
<dbReference type="PANTHER" id="PTHR43968:SF6">
    <property type="entry name" value="GLUTATHIONE S-TRANSFERASE OMEGA"/>
    <property type="match status" value="1"/>
</dbReference>
<evidence type="ECO:0000313" key="3">
    <source>
        <dbReference type="Proteomes" id="UP000775547"/>
    </source>
</evidence>
<dbReference type="SFLD" id="SFLDS00019">
    <property type="entry name" value="Glutathione_Transferase_(cytos"/>
    <property type="match status" value="1"/>
</dbReference>
<evidence type="ECO:0000259" key="1">
    <source>
        <dbReference type="PROSITE" id="PS50404"/>
    </source>
</evidence>
<gene>
    <name evidence="2" type="ORF">DXG03_005894</name>
</gene>
<keyword evidence="3" id="KW-1185">Reference proteome</keyword>
<dbReference type="Proteomes" id="UP000775547">
    <property type="component" value="Unassembled WGS sequence"/>
</dbReference>
<name>A0A9P7K8I1_9AGAR</name>
<sequence length="266" mass="29300">MTQQITLYSAKICPYAHRVELALEEAGVDYSRFEIDLGNKPEWYAPRVNPASKVPAIAYGGPAVDPSQPSLESEKIAESLVLLEFVADISGKLLPQDPVQRAKVRFFIENVSNTVGAVFGSVVIRGESPDNVLTAIEKIQALLPAEGLAIGPDFTTADAALIPFLARLEVVLRNDFGAYDEGTGVKAYEALASDARFARYRKYAAQVKARESFKKTFQEASFQFHMLIGAQSDHVLKCRRSCVRPSRRGVSCSVLSERRLYPLSKL</sequence>
<protein>
    <recommendedName>
        <fullName evidence="1">GST N-terminal domain-containing protein</fullName>
    </recommendedName>
</protein>
<dbReference type="SFLD" id="SFLDG00358">
    <property type="entry name" value="Main_(cytGST)"/>
    <property type="match status" value="1"/>
</dbReference>
<dbReference type="InterPro" id="IPR004045">
    <property type="entry name" value="Glutathione_S-Trfase_N"/>
</dbReference>
<dbReference type="Gene3D" id="3.40.30.10">
    <property type="entry name" value="Glutaredoxin"/>
    <property type="match status" value="1"/>
</dbReference>
<dbReference type="InterPro" id="IPR050983">
    <property type="entry name" value="GST_Omega/HSP26"/>
</dbReference>
<reference evidence="2" key="2">
    <citation type="submission" date="2021-10" db="EMBL/GenBank/DDBJ databases">
        <title>Phylogenomics reveals ancestral predisposition of the termite-cultivated fungus Termitomyces towards a domesticated lifestyle.</title>
        <authorList>
            <person name="Auxier B."/>
            <person name="Grum-Grzhimaylo A."/>
            <person name="Cardenas M.E."/>
            <person name="Lodge J.D."/>
            <person name="Laessoe T."/>
            <person name="Pedersen O."/>
            <person name="Smith M.E."/>
            <person name="Kuyper T.W."/>
            <person name="Franco-Molano E.A."/>
            <person name="Baroni T.J."/>
            <person name="Aanen D.K."/>
        </authorList>
    </citation>
    <scope>NUCLEOTIDE SEQUENCE</scope>
    <source>
        <strain evidence="2">AP01</strain>
        <tissue evidence="2">Mycelium</tissue>
    </source>
</reference>
<dbReference type="OrthoDB" id="202840at2759"/>
<dbReference type="InterPro" id="IPR041695">
    <property type="entry name" value="GST_C_5"/>
</dbReference>
<dbReference type="SUPFAM" id="SSF47616">
    <property type="entry name" value="GST C-terminal domain-like"/>
    <property type="match status" value="1"/>
</dbReference>
<proteinExistence type="predicted"/>
<dbReference type="Gene3D" id="1.20.1050.10">
    <property type="match status" value="1"/>
</dbReference>
<dbReference type="CDD" id="cd00299">
    <property type="entry name" value="GST_C_family"/>
    <property type="match status" value="1"/>
</dbReference>
<dbReference type="PROSITE" id="PS50404">
    <property type="entry name" value="GST_NTER"/>
    <property type="match status" value="1"/>
</dbReference>
<dbReference type="InterPro" id="IPR036282">
    <property type="entry name" value="Glutathione-S-Trfase_C_sf"/>
</dbReference>
<comment type="caution">
    <text evidence="2">The sequence shown here is derived from an EMBL/GenBank/DDBJ whole genome shotgun (WGS) entry which is preliminary data.</text>
</comment>
<dbReference type="PROSITE" id="PS51354">
    <property type="entry name" value="GLUTAREDOXIN_2"/>
    <property type="match status" value="1"/>
</dbReference>
<reference evidence="2" key="1">
    <citation type="submission" date="2020-07" db="EMBL/GenBank/DDBJ databases">
        <authorList>
            <person name="Nieuwenhuis M."/>
            <person name="Van De Peppel L.J.J."/>
        </authorList>
    </citation>
    <scope>NUCLEOTIDE SEQUENCE</scope>
    <source>
        <strain evidence="2">AP01</strain>
        <tissue evidence="2">Mycelium</tissue>
    </source>
</reference>
<dbReference type="InterPro" id="IPR036249">
    <property type="entry name" value="Thioredoxin-like_sf"/>
</dbReference>
<dbReference type="GO" id="GO:0005737">
    <property type="term" value="C:cytoplasm"/>
    <property type="evidence" value="ECO:0007669"/>
    <property type="project" value="TreeGrafter"/>
</dbReference>
<dbReference type="Pfam" id="PF13409">
    <property type="entry name" value="GST_N_2"/>
    <property type="match status" value="1"/>
</dbReference>
<dbReference type="PANTHER" id="PTHR43968">
    <property type="match status" value="1"/>
</dbReference>
<dbReference type="SUPFAM" id="SSF52833">
    <property type="entry name" value="Thioredoxin-like"/>
    <property type="match status" value="1"/>
</dbReference>
<dbReference type="Pfam" id="PF16865">
    <property type="entry name" value="GST_C_5"/>
    <property type="match status" value="1"/>
</dbReference>